<dbReference type="Proteomes" id="UP000823638">
    <property type="component" value="Unassembled WGS sequence"/>
</dbReference>
<dbReference type="EMBL" id="JADIMM010000005">
    <property type="protein sequence ID" value="MBO8456639.1"/>
    <property type="molecule type" value="Genomic_DNA"/>
</dbReference>
<sequence>MFENLLHQPVSDLLREDILSNNLPNSILFNGPEYSGKTTAALELARVISCQGNGDWTCKCSSCIKHKLLSHPDVLITGSQNCPLEIRACAGTFLKTRTQSTCFLFVRSVRKLIQRFNPVLWEEEESKISKAAGIINGIQNSLEELNPLGVLPDGDSLDKMVRGIVSDCEKINSDFLPRQLPVNQVRKISFWAHSAPVGKKKVVIIENADEMAESARNAFLKLLEEPPTDLEIILLTTKRGSIMPTILSRVRTYSFIDRSVEQENEVLNRVFHYSQEESSGLKSFFYSYLPVSLKDIEKAAALLLQAVVNRVIDEGKKPSPAISEGIHSVLSEEVFLNNEIPDFDNAVPVIFEMLNKFSPDLIFTLFMQKILYVISRSCRQKQFISRDGEIADKAMGIIREAYRSYSVYNISISNILEKLALDIFDLF</sequence>
<dbReference type="PANTHER" id="PTHR11669:SF0">
    <property type="entry name" value="PROTEIN STICHEL-LIKE 2"/>
    <property type="match status" value="1"/>
</dbReference>
<comment type="caution">
    <text evidence="1">The sequence shown here is derived from an EMBL/GenBank/DDBJ whole genome shotgun (WGS) entry which is preliminary data.</text>
</comment>
<dbReference type="InterPro" id="IPR027417">
    <property type="entry name" value="P-loop_NTPase"/>
</dbReference>
<accession>A0A9D9HMW6</accession>
<gene>
    <name evidence="1" type="ORF">IAA81_00230</name>
</gene>
<dbReference type="Gene3D" id="3.40.50.300">
    <property type="entry name" value="P-loop containing nucleotide triphosphate hydrolases"/>
    <property type="match status" value="1"/>
</dbReference>
<dbReference type="AlphaFoldDB" id="A0A9D9HMW6"/>
<evidence type="ECO:0000313" key="1">
    <source>
        <dbReference type="EMBL" id="MBO8456639.1"/>
    </source>
</evidence>
<dbReference type="GO" id="GO:0006261">
    <property type="term" value="P:DNA-templated DNA replication"/>
    <property type="evidence" value="ECO:0007669"/>
    <property type="project" value="TreeGrafter"/>
</dbReference>
<dbReference type="Pfam" id="PF13177">
    <property type="entry name" value="DNA_pol3_delta2"/>
    <property type="match status" value="2"/>
</dbReference>
<name>A0A9D9HMW6_9SPIR</name>
<evidence type="ECO:0008006" key="3">
    <source>
        <dbReference type="Google" id="ProtNLM"/>
    </source>
</evidence>
<dbReference type="PANTHER" id="PTHR11669">
    <property type="entry name" value="REPLICATION FACTOR C / DNA POLYMERASE III GAMMA-TAU SUBUNIT"/>
    <property type="match status" value="1"/>
</dbReference>
<evidence type="ECO:0000313" key="2">
    <source>
        <dbReference type="Proteomes" id="UP000823638"/>
    </source>
</evidence>
<protein>
    <recommendedName>
        <fullName evidence="3">DNA polymerase III</fullName>
    </recommendedName>
</protein>
<proteinExistence type="predicted"/>
<organism evidence="1 2">
    <name type="scientific">Candidatus Gallitreponema excrementavium</name>
    <dbReference type="NCBI Taxonomy" id="2840840"/>
    <lineage>
        <taxon>Bacteria</taxon>
        <taxon>Pseudomonadati</taxon>
        <taxon>Spirochaetota</taxon>
        <taxon>Spirochaetia</taxon>
        <taxon>Spirochaetales</taxon>
        <taxon>Candidatus Gallitreponema</taxon>
    </lineage>
</organism>
<dbReference type="SUPFAM" id="SSF52540">
    <property type="entry name" value="P-loop containing nucleoside triphosphate hydrolases"/>
    <property type="match status" value="1"/>
</dbReference>
<dbReference type="InterPro" id="IPR050238">
    <property type="entry name" value="DNA_Rep/Repair_Clamp_Loader"/>
</dbReference>
<reference evidence="1" key="2">
    <citation type="journal article" date="2021" name="PeerJ">
        <title>Extensive microbial diversity within the chicken gut microbiome revealed by metagenomics and culture.</title>
        <authorList>
            <person name="Gilroy R."/>
            <person name="Ravi A."/>
            <person name="Getino M."/>
            <person name="Pursley I."/>
            <person name="Horton D.L."/>
            <person name="Alikhan N.F."/>
            <person name="Baker D."/>
            <person name="Gharbi K."/>
            <person name="Hall N."/>
            <person name="Watson M."/>
            <person name="Adriaenssens E.M."/>
            <person name="Foster-Nyarko E."/>
            <person name="Jarju S."/>
            <person name="Secka A."/>
            <person name="Antonio M."/>
            <person name="Oren A."/>
            <person name="Chaudhuri R.R."/>
            <person name="La Ragione R."/>
            <person name="Hildebrand F."/>
            <person name="Pallen M.J."/>
        </authorList>
    </citation>
    <scope>NUCLEOTIDE SEQUENCE</scope>
    <source>
        <strain evidence="1">10532</strain>
    </source>
</reference>
<reference evidence="1" key="1">
    <citation type="submission" date="2020-10" db="EMBL/GenBank/DDBJ databases">
        <authorList>
            <person name="Gilroy R."/>
        </authorList>
    </citation>
    <scope>NUCLEOTIDE SEQUENCE</scope>
    <source>
        <strain evidence="1">10532</strain>
    </source>
</reference>